<evidence type="ECO:0000256" key="3">
    <source>
        <dbReference type="ARBA" id="ARBA00022989"/>
    </source>
</evidence>
<evidence type="ECO:0000256" key="4">
    <source>
        <dbReference type="ARBA" id="ARBA00023136"/>
    </source>
</evidence>
<evidence type="ECO:0000256" key="5">
    <source>
        <dbReference type="SAM" id="Phobius"/>
    </source>
</evidence>
<feature type="domain" description="Major facilitator superfamily (MFS) profile" evidence="6">
    <location>
        <begin position="1"/>
        <end position="398"/>
    </location>
</feature>
<dbReference type="Gene3D" id="1.20.1250.20">
    <property type="entry name" value="MFS general substrate transporter like domains"/>
    <property type="match status" value="1"/>
</dbReference>
<name>A0A6A7G1T2_9CRUS</name>
<evidence type="ECO:0000259" key="6">
    <source>
        <dbReference type="PROSITE" id="PS50850"/>
    </source>
</evidence>
<dbReference type="Pfam" id="PF00083">
    <property type="entry name" value="Sugar_tr"/>
    <property type="match status" value="1"/>
</dbReference>
<dbReference type="GO" id="GO:0022857">
    <property type="term" value="F:transmembrane transporter activity"/>
    <property type="evidence" value="ECO:0007669"/>
    <property type="project" value="InterPro"/>
</dbReference>
<sequence>MEFDLVCSRSWLQPFYQMIFTIGLMFGSIAATILPDKFGRQRCLWYGVLGLLVSTILHVTVPDITVVFISRFLLGIFCMISMTSGFTLGMEIAPPSLRTTYGIFAALPYALMMIVMSGVAYYVRHWKNIMLICSIPLFLQTLFVNPLVMPESPRWLIARGRLSEAEQVLRRAAKLNNSKHGLDTELQDLVKQSYEHQIRSSSDGESNVLKRLLSLVDSVAMRKLTVLLAAIWFTHSVLYICVPLGSSDVRSPYLYMALLGVSEIPAYTLTAPITSRFGRRTVLSISLVVIASLMGLSALLVILRVNYEWVHLLLAVVPYTLICTCFQLNMMFTAELFPTSVRIMGTAVCTIFSNLGFNVPPLFTEFLPSDLPWLPTAIYSCLALVTSVLVLMLPETNKAPLLQTVSEYIMARDLEKTSKCKRVGRSSNNLANENPPIIVVVITENALKFNTNEYCNAGFDDQIIEAIDFTYVKDKI</sequence>
<feature type="transmembrane region" description="Helical" evidence="5">
    <location>
        <begin position="224"/>
        <end position="246"/>
    </location>
</feature>
<reference evidence="7" key="1">
    <citation type="submission" date="2017-11" db="EMBL/GenBank/DDBJ databases">
        <title>The sensing device of the deep-sea amphipod.</title>
        <authorList>
            <person name="Kobayashi H."/>
            <person name="Nagahama T."/>
            <person name="Arai W."/>
            <person name="Sasagawa Y."/>
            <person name="Umeda M."/>
            <person name="Hayashi T."/>
            <person name="Nikaido I."/>
            <person name="Watanabe H."/>
            <person name="Oguri K."/>
            <person name="Kitazato H."/>
            <person name="Fujioka K."/>
            <person name="Kido Y."/>
            <person name="Takami H."/>
        </authorList>
    </citation>
    <scope>NUCLEOTIDE SEQUENCE</scope>
    <source>
        <tissue evidence="7">Whole body</tissue>
    </source>
</reference>
<dbReference type="EMBL" id="IACT01005281">
    <property type="protein sequence ID" value="LAC24444.1"/>
    <property type="molecule type" value="mRNA"/>
</dbReference>
<feature type="transmembrane region" description="Helical" evidence="5">
    <location>
        <begin position="282"/>
        <end position="303"/>
    </location>
</feature>
<dbReference type="PROSITE" id="PS50850">
    <property type="entry name" value="MFS"/>
    <property type="match status" value="1"/>
</dbReference>
<evidence type="ECO:0000313" key="7">
    <source>
        <dbReference type="EMBL" id="LAC24444.1"/>
    </source>
</evidence>
<keyword evidence="2 5" id="KW-0812">Transmembrane</keyword>
<dbReference type="InterPro" id="IPR005828">
    <property type="entry name" value="MFS_sugar_transport-like"/>
</dbReference>
<proteinExistence type="evidence at transcript level"/>
<feature type="transmembrane region" description="Helical" evidence="5">
    <location>
        <begin position="309"/>
        <end position="329"/>
    </location>
</feature>
<feature type="transmembrane region" description="Helical" evidence="5">
    <location>
        <begin position="101"/>
        <end position="123"/>
    </location>
</feature>
<dbReference type="GO" id="GO:0016020">
    <property type="term" value="C:membrane"/>
    <property type="evidence" value="ECO:0007669"/>
    <property type="project" value="UniProtKB-SubCell"/>
</dbReference>
<accession>A0A6A7G1T2</accession>
<feature type="transmembrane region" description="Helical" evidence="5">
    <location>
        <begin position="43"/>
        <end position="61"/>
    </location>
</feature>
<evidence type="ECO:0000256" key="1">
    <source>
        <dbReference type="ARBA" id="ARBA00004141"/>
    </source>
</evidence>
<comment type="subcellular location">
    <subcellularLocation>
        <location evidence="1">Membrane</location>
        <topology evidence="1">Multi-pass membrane protein</topology>
    </subcellularLocation>
</comment>
<dbReference type="InterPro" id="IPR020846">
    <property type="entry name" value="MFS_dom"/>
</dbReference>
<protein>
    <submittedName>
        <fullName evidence="7">Organic cation transporter protein-like</fullName>
    </submittedName>
</protein>
<evidence type="ECO:0000256" key="2">
    <source>
        <dbReference type="ARBA" id="ARBA00022692"/>
    </source>
</evidence>
<dbReference type="AlphaFoldDB" id="A0A6A7G1T2"/>
<keyword evidence="3 5" id="KW-1133">Transmembrane helix</keyword>
<keyword evidence="4 5" id="KW-0472">Membrane</keyword>
<feature type="transmembrane region" description="Helical" evidence="5">
    <location>
        <begin position="15"/>
        <end position="34"/>
    </location>
</feature>
<dbReference type="SUPFAM" id="SSF103473">
    <property type="entry name" value="MFS general substrate transporter"/>
    <property type="match status" value="1"/>
</dbReference>
<dbReference type="InterPro" id="IPR036259">
    <property type="entry name" value="MFS_trans_sf"/>
</dbReference>
<feature type="transmembrane region" description="Helical" evidence="5">
    <location>
        <begin position="67"/>
        <end position="89"/>
    </location>
</feature>
<feature type="transmembrane region" description="Helical" evidence="5">
    <location>
        <begin position="371"/>
        <end position="393"/>
    </location>
</feature>
<dbReference type="PANTHER" id="PTHR24064">
    <property type="entry name" value="SOLUTE CARRIER FAMILY 22 MEMBER"/>
    <property type="match status" value="1"/>
</dbReference>
<organism evidence="7">
    <name type="scientific">Hirondellea gigas</name>
    <dbReference type="NCBI Taxonomy" id="1518452"/>
    <lineage>
        <taxon>Eukaryota</taxon>
        <taxon>Metazoa</taxon>
        <taxon>Ecdysozoa</taxon>
        <taxon>Arthropoda</taxon>
        <taxon>Crustacea</taxon>
        <taxon>Multicrustacea</taxon>
        <taxon>Malacostraca</taxon>
        <taxon>Eumalacostraca</taxon>
        <taxon>Peracarida</taxon>
        <taxon>Amphipoda</taxon>
        <taxon>Amphilochidea</taxon>
        <taxon>Lysianassida</taxon>
        <taxon>Lysianassidira</taxon>
        <taxon>Lysianassoidea</taxon>
        <taxon>Lysianassidae</taxon>
        <taxon>Hirondellea</taxon>
    </lineage>
</organism>